<dbReference type="Pfam" id="PF02597">
    <property type="entry name" value="ThiS"/>
    <property type="match status" value="1"/>
</dbReference>
<dbReference type="EMBL" id="QJUE01000005">
    <property type="protein sequence ID" value="PYE01191.1"/>
    <property type="molecule type" value="Genomic_DNA"/>
</dbReference>
<dbReference type="SUPFAM" id="SSF54285">
    <property type="entry name" value="MoaD/ThiS"/>
    <property type="match status" value="1"/>
</dbReference>
<organism evidence="1 2">
    <name type="scientific">Prochlorococcus marinus XMU1408</name>
    <dbReference type="NCBI Taxonomy" id="2213228"/>
    <lineage>
        <taxon>Bacteria</taxon>
        <taxon>Bacillati</taxon>
        <taxon>Cyanobacteriota</taxon>
        <taxon>Cyanophyceae</taxon>
        <taxon>Synechococcales</taxon>
        <taxon>Prochlorococcaceae</taxon>
        <taxon>Prochlorococcus</taxon>
    </lineage>
</organism>
<dbReference type="AlphaFoldDB" id="A0A318R2N8"/>
<dbReference type="PANTHER" id="PTHR34472:SF1">
    <property type="entry name" value="SULFUR CARRIER PROTEIN THIS"/>
    <property type="match status" value="1"/>
</dbReference>
<dbReference type="NCBIfam" id="TIGR01683">
    <property type="entry name" value="thiS"/>
    <property type="match status" value="1"/>
</dbReference>
<evidence type="ECO:0000313" key="2">
    <source>
        <dbReference type="Proteomes" id="UP000247807"/>
    </source>
</evidence>
<dbReference type="InterPro" id="IPR010035">
    <property type="entry name" value="Thi_S"/>
</dbReference>
<accession>A0A318R2N8</accession>
<name>A0A318R2N8_PROMR</name>
<evidence type="ECO:0000313" key="1">
    <source>
        <dbReference type="EMBL" id="PYE01191.1"/>
    </source>
</evidence>
<protein>
    <submittedName>
        <fullName evidence="1">Thiamine biosynthesis protein ThiS</fullName>
    </submittedName>
</protein>
<reference evidence="1 2" key="1">
    <citation type="journal article" date="2018" name="Appl. Environ. Microbiol.">
        <title>Genome rearrangement shapes Prochlorococcus ecological adaptation.</title>
        <authorList>
            <person name="Yan W."/>
            <person name="Wei S."/>
            <person name="Wang Q."/>
            <person name="Xiao X."/>
            <person name="Zeng Q."/>
            <person name="Jiao N."/>
            <person name="Zhang R."/>
        </authorList>
    </citation>
    <scope>NUCLEOTIDE SEQUENCE [LARGE SCALE GENOMIC DNA]</scope>
    <source>
        <strain evidence="1 2">XMU1408</strain>
    </source>
</reference>
<dbReference type="PANTHER" id="PTHR34472">
    <property type="entry name" value="SULFUR CARRIER PROTEIN THIS"/>
    <property type="match status" value="1"/>
</dbReference>
<dbReference type="InterPro" id="IPR003749">
    <property type="entry name" value="ThiS/MoaD-like"/>
</dbReference>
<sequence>MKLKINGEIKSINNSDKDFFLEDLIKYLGYQPQLVVVELNGAIINSHKWINTKIKDGDCLEVVTIVGGGSYSELN</sequence>
<dbReference type="InterPro" id="IPR012675">
    <property type="entry name" value="Beta-grasp_dom_sf"/>
</dbReference>
<dbReference type="CDD" id="cd00565">
    <property type="entry name" value="Ubl_ThiS"/>
    <property type="match status" value="1"/>
</dbReference>
<proteinExistence type="predicted"/>
<dbReference type="Proteomes" id="UP000247807">
    <property type="component" value="Unassembled WGS sequence"/>
</dbReference>
<dbReference type="RefSeq" id="WP_158467018.1">
    <property type="nucleotide sequence ID" value="NZ_QJUE01000005.1"/>
</dbReference>
<dbReference type="OrthoDB" id="197113at2"/>
<comment type="caution">
    <text evidence="1">The sequence shown here is derived from an EMBL/GenBank/DDBJ whole genome shotgun (WGS) entry which is preliminary data.</text>
</comment>
<dbReference type="InterPro" id="IPR016155">
    <property type="entry name" value="Mopterin_synth/thiamin_S_b"/>
</dbReference>
<dbReference type="Gene3D" id="3.10.20.30">
    <property type="match status" value="1"/>
</dbReference>
<gene>
    <name evidence="1" type="primary">thiS</name>
    <name evidence="1" type="ORF">DNJ73_07130</name>
</gene>